<evidence type="ECO:0000256" key="7">
    <source>
        <dbReference type="ARBA" id="ARBA00022837"/>
    </source>
</evidence>
<feature type="signal peptide" evidence="16">
    <location>
        <begin position="1"/>
        <end position="25"/>
    </location>
</feature>
<comment type="similarity">
    <text evidence="2 16">Belongs to the integrin alpha chain family.</text>
</comment>
<dbReference type="Gene3D" id="3.40.50.410">
    <property type="entry name" value="von Willebrand factor, type A domain"/>
    <property type="match status" value="1"/>
</dbReference>
<dbReference type="Gene3D" id="2.60.40.1530">
    <property type="entry name" value="ntegrin, alpha v. Chain A, domain 4"/>
    <property type="match status" value="1"/>
</dbReference>
<dbReference type="InterPro" id="IPR013517">
    <property type="entry name" value="FG-GAP"/>
</dbReference>
<evidence type="ECO:0000256" key="14">
    <source>
        <dbReference type="ARBA" id="ARBA00023180"/>
    </source>
</evidence>
<dbReference type="InterPro" id="IPR013519">
    <property type="entry name" value="Int_alpha_beta-p"/>
</dbReference>
<dbReference type="SUPFAM" id="SSF69318">
    <property type="entry name" value="Integrin alpha N-terminal domain"/>
    <property type="match status" value="1"/>
</dbReference>
<evidence type="ECO:0000256" key="16">
    <source>
        <dbReference type="RuleBase" id="RU003762"/>
    </source>
</evidence>
<dbReference type="GO" id="GO:0008305">
    <property type="term" value="C:integrin complex"/>
    <property type="evidence" value="ECO:0007669"/>
    <property type="project" value="InterPro"/>
</dbReference>
<dbReference type="EMBL" id="HAEB01001894">
    <property type="protein sequence ID" value="SBQ48421.1"/>
    <property type="molecule type" value="Transcribed_RNA"/>
</dbReference>
<dbReference type="SMART" id="SM00327">
    <property type="entry name" value="VWA"/>
    <property type="match status" value="1"/>
</dbReference>
<evidence type="ECO:0000259" key="18">
    <source>
        <dbReference type="PROSITE" id="PS50234"/>
    </source>
</evidence>
<evidence type="ECO:0000313" key="19">
    <source>
        <dbReference type="EMBL" id="SBQ48421.1"/>
    </source>
</evidence>
<feature type="transmembrane region" description="Helical" evidence="16">
    <location>
        <begin position="1114"/>
        <end position="1136"/>
    </location>
</feature>
<dbReference type="InterPro" id="IPR002035">
    <property type="entry name" value="VWF_A"/>
</dbReference>
<feature type="repeat" description="FG-GAP" evidence="15">
    <location>
        <begin position="570"/>
        <end position="630"/>
    </location>
</feature>
<dbReference type="GO" id="GO:0007229">
    <property type="term" value="P:integrin-mediated signaling pathway"/>
    <property type="evidence" value="ECO:0007669"/>
    <property type="project" value="UniProtKB-KW"/>
</dbReference>
<dbReference type="Pfam" id="PF00092">
    <property type="entry name" value="VWA"/>
    <property type="match status" value="1"/>
</dbReference>
<dbReference type="GO" id="GO:0098609">
    <property type="term" value="P:cell-cell adhesion"/>
    <property type="evidence" value="ECO:0007669"/>
    <property type="project" value="TreeGrafter"/>
</dbReference>
<feature type="repeat" description="FG-GAP" evidence="15">
    <location>
        <begin position="509"/>
        <end position="565"/>
    </location>
</feature>
<feature type="region of interest" description="Disordered" evidence="17">
    <location>
        <begin position="1178"/>
        <end position="1228"/>
    </location>
</feature>
<evidence type="ECO:0000256" key="15">
    <source>
        <dbReference type="PROSITE-ProRule" id="PRU00803"/>
    </source>
</evidence>
<dbReference type="Pfam" id="PF08441">
    <property type="entry name" value="Integrin_A_Ig_1"/>
    <property type="match status" value="1"/>
</dbReference>
<dbReference type="InterPro" id="IPR013649">
    <property type="entry name" value="Integrin_alpha_Ig-like_1"/>
</dbReference>
<dbReference type="InterPro" id="IPR000413">
    <property type="entry name" value="Integrin_alpha"/>
</dbReference>
<dbReference type="SMART" id="SM00191">
    <property type="entry name" value="Int_alpha"/>
    <property type="match status" value="4"/>
</dbReference>
<evidence type="ECO:0000256" key="3">
    <source>
        <dbReference type="ARBA" id="ARBA00022692"/>
    </source>
</evidence>
<evidence type="ECO:0000256" key="17">
    <source>
        <dbReference type="SAM" id="MobiDB-lite"/>
    </source>
</evidence>
<dbReference type="Gene3D" id="2.130.10.130">
    <property type="entry name" value="Integrin alpha, N-terminal"/>
    <property type="match status" value="1"/>
</dbReference>
<evidence type="ECO:0000256" key="1">
    <source>
        <dbReference type="ARBA" id="ARBA00004479"/>
    </source>
</evidence>
<keyword evidence="4" id="KW-0479">Metal-binding</keyword>
<keyword evidence="5 16" id="KW-0732">Signal</keyword>
<dbReference type="Gene3D" id="1.20.5.930">
    <property type="entry name" value="Bicelle-embedded integrin alpha(iib) transmembrane segment"/>
    <property type="match status" value="1"/>
</dbReference>
<dbReference type="Gene3D" id="2.60.40.1510">
    <property type="entry name" value="ntegrin, alpha v. Chain A, domain 3"/>
    <property type="match status" value="1"/>
</dbReference>
<dbReference type="InterPro" id="IPR028994">
    <property type="entry name" value="Integrin_alpha_N"/>
</dbReference>
<gene>
    <name evidence="19" type="primary">ITGAL</name>
</gene>
<dbReference type="Pfam" id="PF01839">
    <property type="entry name" value="FG-GAP"/>
    <property type="match status" value="2"/>
</dbReference>
<dbReference type="Pfam" id="PF21520">
    <property type="entry name" value="ITGAX-like_Ig_3"/>
    <property type="match status" value="1"/>
</dbReference>
<dbReference type="GO" id="GO:0009897">
    <property type="term" value="C:external side of plasma membrane"/>
    <property type="evidence" value="ECO:0007669"/>
    <property type="project" value="TreeGrafter"/>
</dbReference>
<dbReference type="PROSITE" id="PS50234">
    <property type="entry name" value="VWFA"/>
    <property type="match status" value="1"/>
</dbReference>
<dbReference type="InterPro" id="IPR048633">
    <property type="entry name" value="ITGAX-like_Ig_3"/>
</dbReference>
<reference evidence="19" key="2">
    <citation type="submission" date="2016-06" db="EMBL/GenBank/DDBJ databases">
        <title>The genome of a short-lived fish provides insights into sex chromosome evolution and the genetic control of aging.</title>
        <authorList>
            <person name="Reichwald K."/>
            <person name="Felder M."/>
            <person name="Petzold A."/>
            <person name="Koch P."/>
            <person name="Groth M."/>
            <person name="Platzer M."/>
        </authorList>
    </citation>
    <scope>NUCLEOTIDE SEQUENCE</scope>
    <source>
        <tissue evidence="19">Brain</tissue>
    </source>
</reference>
<dbReference type="GO" id="GO:0007160">
    <property type="term" value="P:cell-matrix adhesion"/>
    <property type="evidence" value="ECO:0007669"/>
    <property type="project" value="TreeGrafter"/>
</dbReference>
<evidence type="ECO:0000256" key="11">
    <source>
        <dbReference type="ARBA" id="ARBA00023136"/>
    </source>
</evidence>
<reference evidence="19" key="1">
    <citation type="submission" date="2016-05" db="EMBL/GenBank/DDBJ databases">
        <authorList>
            <person name="Lavstsen T."/>
            <person name="Jespersen J.S."/>
        </authorList>
    </citation>
    <scope>NUCLEOTIDE SEQUENCE</scope>
    <source>
        <tissue evidence="19">Brain</tissue>
    </source>
</reference>
<dbReference type="Gene3D" id="2.60.40.1460">
    <property type="entry name" value="Integrin domains. Chain A, domain 2"/>
    <property type="match status" value="1"/>
</dbReference>
<evidence type="ECO:0000256" key="2">
    <source>
        <dbReference type="ARBA" id="ARBA00008054"/>
    </source>
</evidence>
<dbReference type="AlphaFoldDB" id="A0A1A8EPM7"/>
<dbReference type="SUPFAM" id="SSF53300">
    <property type="entry name" value="vWA-like"/>
    <property type="match status" value="1"/>
</dbReference>
<evidence type="ECO:0000256" key="5">
    <source>
        <dbReference type="ARBA" id="ARBA00022729"/>
    </source>
</evidence>
<keyword evidence="6" id="KW-0677">Repeat</keyword>
<evidence type="ECO:0000256" key="13">
    <source>
        <dbReference type="ARBA" id="ARBA00023170"/>
    </source>
</evidence>
<organism evidence="19">
    <name type="scientific">Nothobranchius korthausae</name>
    <dbReference type="NCBI Taxonomy" id="1143690"/>
    <lineage>
        <taxon>Eukaryota</taxon>
        <taxon>Metazoa</taxon>
        <taxon>Chordata</taxon>
        <taxon>Craniata</taxon>
        <taxon>Vertebrata</taxon>
        <taxon>Euteleostomi</taxon>
        <taxon>Actinopterygii</taxon>
        <taxon>Neopterygii</taxon>
        <taxon>Teleostei</taxon>
        <taxon>Neoteleostei</taxon>
        <taxon>Acanthomorphata</taxon>
        <taxon>Ovalentaria</taxon>
        <taxon>Atherinomorphae</taxon>
        <taxon>Cyprinodontiformes</taxon>
        <taxon>Nothobranchiidae</taxon>
        <taxon>Nothobranchius</taxon>
    </lineage>
</organism>
<keyword evidence="10 16" id="KW-0401">Integrin</keyword>
<dbReference type="InterPro" id="IPR036465">
    <property type="entry name" value="vWFA_dom_sf"/>
</dbReference>
<keyword evidence="7" id="KW-0106">Calcium</keyword>
<dbReference type="GO" id="GO:0005178">
    <property type="term" value="F:integrin binding"/>
    <property type="evidence" value="ECO:0007669"/>
    <property type="project" value="TreeGrafter"/>
</dbReference>
<keyword evidence="13 16" id="KW-0675">Receptor</keyword>
<dbReference type="GO" id="GO:0046872">
    <property type="term" value="F:metal ion binding"/>
    <property type="evidence" value="ECO:0007669"/>
    <property type="project" value="UniProtKB-KW"/>
</dbReference>
<dbReference type="PANTHER" id="PTHR23220:SF84">
    <property type="entry name" value="INTEGRIN ALPHA-L"/>
    <property type="match status" value="1"/>
</dbReference>
<dbReference type="InterPro" id="IPR032695">
    <property type="entry name" value="Integrin_dom_sf"/>
</dbReference>
<feature type="repeat" description="FG-GAP" evidence="15">
    <location>
        <begin position="446"/>
        <end position="508"/>
    </location>
</feature>
<dbReference type="PRINTS" id="PR00453">
    <property type="entry name" value="VWFADOMAIN"/>
</dbReference>
<keyword evidence="12" id="KW-1015">Disulfide bond</keyword>
<dbReference type="PANTHER" id="PTHR23220">
    <property type="entry name" value="INTEGRIN ALPHA"/>
    <property type="match status" value="1"/>
</dbReference>
<dbReference type="InterPro" id="IPR048285">
    <property type="entry name" value="Integrin_alpha_Ig-like_2"/>
</dbReference>
<feature type="domain" description="VWFA" evidence="18">
    <location>
        <begin position="161"/>
        <end position="339"/>
    </location>
</feature>
<proteinExistence type="inferred from homology"/>
<feature type="region of interest" description="Disordered" evidence="17">
    <location>
        <begin position="1073"/>
        <end position="1093"/>
    </location>
</feature>
<dbReference type="PROSITE" id="PS51470">
    <property type="entry name" value="FG_GAP"/>
    <property type="match status" value="3"/>
</dbReference>
<evidence type="ECO:0000256" key="10">
    <source>
        <dbReference type="ARBA" id="ARBA00023037"/>
    </source>
</evidence>
<evidence type="ECO:0000256" key="8">
    <source>
        <dbReference type="ARBA" id="ARBA00022889"/>
    </source>
</evidence>
<dbReference type="SUPFAM" id="SSF69179">
    <property type="entry name" value="Integrin domains"/>
    <property type="match status" value="2"/>
</dbReference>
<dbReference type="Pfam" id="PF20805">
    <property type="entry name" value="Integrin_A_Ig_2"/>
    <property type="match status" value="1"/>
</dbReference>
<dbReference type="GO" id="GO:0033627">
    <property type="term" value="P:cell adhesion mediated by integrin"/>
    <property type="evidence" value="ECO:0007669"/>
    <property type="project" value="TreeGrafter"/>
</dbReference>
<keyword evidence="14" id="KW-0325">Glycoprotein</keyword>
<accession>A0A1A8EPM7</accession>
<feature type="chain" id="PRO_5008445383" evidence="16">
    <location>
        <begin position="26"/>
        <end position="1228"/>
    </location>
</feature>
<protein>
    <submittedName>
        <fullName evidence="19">Integrin, alpha L (Antigen CD11A (p180), lymphocyte function-associated antigen 1, alpha polypeptide)</fullName>
    </submittedName>
</protein>
<keyword evidence="11 16" id="KW-0472">Membrane</keyword>
<keyword evidence="3 16" id="KW-0812">Transmembrane</keyword>
<evidence type="ECO:0000256" key="4">
    <source>
        <dbReference type="ARBA" id="ARBA00022723"/>
    </source>
</evidence>
<evidence type="ECO:0000256" key="6">
    <source>
        <dbReference type="ARBA" id="ARBA00022737"/>
    </source>
</evidence>
<comment type="subcellular location">
    <subcellularLocation>
        <location evidence="1 16">Membrane</location>
        <topology evidence="1 16">Single-pass type I membrane protein</topology>
    </subcellularLocation>
</comment>
<sequence length="1228" mass="137418">MDERRFFYLLLYMMAAAAAITVSSAFNIDVTHPTVHSGEQKDFFGYKVLQFRSSENKGIVITAPLRSNGSGGIFRQTQDKKENWFSPDDLSETNSTIIKHLGLSIAADPTGSQFTVCSPSLVHECHKNSYLNSLCYNITDDLQQLSSFTPLFQKCTKKTVNLVFLFDGSASMTNAEFNKNKDFINEIMTNLNNTSIKFAAVQFSLTFRTVFDFKDYDAGEALEKLNKEKHMKSLTNTHGALEFVLKNLFEDPNAGGSPDASKAVVIITDGDPSDTDKNDIVKTYEKKKIIRVVIGVVEGKNVNMTKFNSIASQPHDKNIFEIQKYDGLTGILKSFQNKIFAVEESKATLADDLVNEMSQSGFSTAFYKDTLILGSVGSNSWRGSLHEHQEQDNEQISDSEMKKDSYMGYSLSVGEKSGVPLYFAGAPRFDHMGQVVVFRKDDKKWSTAQRIQEDQIGSYFGAELCSLDINSDGDTDFVLVGAPLFYQPRENKEGRIYIYSLSAKIELEREFSVMAPSMGRFGSTISSLSDLNGDGLRDVAVGAPLEDENRGAVYIFLGDKRRGIRGTFSQRINGKNFQPEIRFFGQAIDGVIDLGDDELPDIVVGSQGAAVVLRSKPVFNATAQLSFHPGVISTEKIDCVNKKDENLPMVNLTACFEMVEATKSKQEAMRLGLNISFTLSLDPSRPKTRAFFLQNEKKVQSLTTTHELHVGNTCFEYPTYMQYCVVDTLSPINIKLNFSQADAGSSGAMLNIDSKNQALMKIPFERQCSKNDTCIAQLTVDLDFLSKTILVTEDNYFNVSVTLANHGDDSYNTTLTMHYPPGLSFSKLEVTKSSRPTLHACYDLEEVLDKTVCGISLPVYRSKSSTTFQSSFRVAKDFEWNDKISLTVTGKSDNSNSSETDLMTKSIPVQYQIRMALTVNEDTVTYLNFTTDDPAPQNMHVKYKIDNTGFKDFPVNVSILLPTKLEHSFEVIRYEVIVQEDKTQCSIQPDLKKHEQSCSPENSCVVIRCDSLILERFSGVELSLVGKVHFKDLKQHAANIAFLKQYTGENGEVKFWSLLKVDYDPKRFVLASHKQEKSSPKNENPQKTGMCKDNDPTIKCTNVRVEFIIPPNKLLIILTGAGLGLLLLIILTVIMWKLGCFKRKTMEYYQEQEDKVSWENGSPVNLNPDFSSRMMSISETDKKSDQLPEENQLLEAEKTNGPLESDIKDSSENVNGFTAVSEPQEEEK</sequence>
<keyword evidence="9 16" id="KW-1133">Transmembrane helix</keyword>
<evidence type="ECO:0000256" key="12">
    <source>
        <dbReference type="ARBA" id="ARBA00023157"/>
    </source>
</evidence>
<name>A0A1A8EPM7_9TELE</name>
<evidence type="ECO:0000256" key="9">
    <source>
        <dbReference type="ARBA" id="ARBA00022989"/>
    </source>
</evidence>
<keyword evidence="8 16" id="KW-0130">Cell adhesion</keyword>
<dbReference type="PRINTS" id="PR01185">
    <property type="entry name" value="INTEGRINA"/>
</dbReference>